<dbReference type="InterPro" id="IPR026183">
    <property type="entry name" value="Taxilin_fam"/>
</dbReference>
<organism evidence="4 5">
    <name type="scientific">Crassostrea virginica</name>
    <name type="common">Eastern oyster</name>
    <dbReference type="NCBI Taxonomy" id="6565"/>
    <lineage>
        <taxon>Eukaryota</taxon>
        <taxon>Metazoa</taxon>
        <taxon>Spiralia</taxon>
        <taxon>Lophotrochozoa</taxon>
        <taxon>Mollusca</taxon>
        <taxon>Bivalvia</taxon>
        <taxon>Autobranchia</taxon>
        <taxon>Pteriomorphia</taxon>
        <taxon>Ostreida</taxon>
        <taxon>Ostreoidea</taxon>
        <taxon>Ostreidae</taxon>
        <taxon>Crassostrea</taxon>
    </lineage>
</organism>
<evidence type="ECO:0000256" key="2">
    <source>
        <dbReference type="SAM" id="Coils"/>
    </source>
</evidence>
<proteinExistence type="inferred from homology"/>
<dbReference type="PANTHER" id="PTHR16127:SF13">
    <property type="entry name" value="GH01188P"/>
    <property type="match status" value="1"/>
</dbReference>
<evidence type="ECO:0000313" key="5">
    <source>
        <dbReference type="RefSeq" id="XP_022292523.1"/>
    </source>
</evidence>
<evidence type="ECO:0000256" key="1">
    <source>
        <dbReference type="ARBA" id="ARBA00009550"/>
    </source>
</evidence>
<feature type="compositionally biased region" description="Acidic residues" evidence="3">
    <location>
        <begin position="121"/>
        <end position="132"/>
    </location>
</feature>
<feature type="compositionally biased region" description="Polar residues" evidence="3">
    <location>
        <begin position="707"/>
        <end position="722"/>
    </location>
</feature>
<dbReference type="GeneID" id="111103499"/>
<dbReference type="Proteomes" id="UP000694844">
    <property type="component" value="Chromosome 7"/>
</dbReference>
<dbReference type="RefSeq" id="XP_022292523.1">
    <property type="nucleotide sequence ID" value="XM_022436815.1"/>
</dbReference>
<feature type="compositionally biased region" description="Polar residues" evidence="3">
    <location>
        <begin position="181"/>
        <end position="190"/>
    </location>
</feature>
<gene>
    <name evidence="5" type="primary">LOC111103499</name>
</gene>
<accession>A0A8B8APF6</accession>
<feature type="coiled-coil region" evidence="2">
    <location>
        <begin position="582"/>
        <end position="637"/>
    </location>
</feature>
<keyword evidence="2" id="KW-0175">Coiled coil</keyword>
<reference evidence="5" key="1">
    <citation type="submission" date="2025-08" db="UniProtKB">
        <authorList>
            <consortium name="RefSeq"/>
        </authorList>
    </citation>
    <scope>IDENTIFICATION</scope>
    <source>
        <tissue evidence="5">Whole sample</tissue>
    </source>
</reference>
<feature type="coiled-coil region" evidence="2">
    <location>
        <begin position="395"/>
        <end position="528"/>
    </location>
</feature>
<name>A0A8B8APF6_CRAVI</name>
<keyword evidence="4" id="KW-1185">Reference proteome</keyword>
<feature type="compositionally biased region" description="Low complexity" evidence="3">
    <location>
        <begin position="327"/>
        <end position="338"/>
    </location>
</feature>
<feature type="compositionally biased region" description="Polar residues" evidence="3">
    <location>
        <begin position="63"/>
        <end position="90"/>
    </location>
</feature>
<dbReference type="PANTHER" id="PTHR16127">
    <property type="entry name" value="TAXILIN"/>
    <property type="match status" value="1"/>
</dbReference>
<feature type="compositionally biased region" description="Low complexity" evidence="3">
    <location>
        <begin position="724"/>
        <end position="739"/>
    </location>
</feature>
<dbReference type="AlphaFoldDB" id="A0A8B8APF6"/>
<feature type="region of interest" description="Disordered" evidence="3">
    <location>
        <begin position="698"/>
        <end position="777"/>
    </location>
</feature>
<feature type="compositionally biased region" description="Basic and acidic residues" evidence="3">
    <location>
        <begin position="353"/>
        <end position="381"/>
    </location>
</feature>
<feature type="region of interest" description="Disordered" evidence="3">
    <location>
        <begin position="54"/>
        <end position="190"/>
    </location>
</feature>
<comment type="similarity">
    <text evidence="1">Belongs to the taxilin family.</text>
</comment>
<protein>
    <submittedName>
        <fullName evidence="5">Alpha-taxilin-like isoform X1</fullName>
    </submittedName>
</protein>
<evidence type="ECO:0000256" key="3">
    <source>
        <dbReference type="SAM" id="MobiDB-lite"/>
    </source>
</evidence>
<feature type="region of interest" description="Disordered" evidence="3">
    <location>
        <begin position="318"/>
        <end position="381"/>
    </location>
</feature>
<dbReference type="KEGG" id="cvn:111103499"/>
<evidence type="ECO:0000313" key="4">
    <source>
        <dbReference type="Proteomes" id="UP000694844"/>
    </source>
</evidence>
<dbReference type="Pfam" id="PF09728">
    <property type="entry name" value="Taxilin"/>
    <property type="match status" value="1"/>
</dbReference>
<feature type="compositionally biased region" description="Low complexity" evidence="3">
    <location>
        <begin position="133"/>
        <end position="147"/>
    </location>
</feature>
<dbReference type="GO" id="GO:0019905">
    <property type="term" value="F:syntaxin binding"/>
    <property type="evidence" value="ECO:0007669"/>
    <property type="project" value="InterPro"/>
</dbReference>
<dbReference type="OrthoDB" id="425555at2759"/>
<sequence length="777" mass="87302">MTYLLPMKSPENFECISEDFGVYREFSIYAYRDVRTWQPPQLCNFVKEWTFESGEELEPAQKAVQTEQPKSLHTATTGPSQLPQGENPTPDSGKDEEGDTQGEESSISSVEKESPPAPIAAEEESLLLDLEGESTSPSPSVTNTPVLPREPLTPLSVPVPKADSEELTENNSIVVKEESDNTATVKTQAPSTIINPLASVENPKPQEATSTIVKEEFNSETSCVNKEEKELKQEVQEESFFKEEVPVVSLSKSEEGELSPSADKDALLEAVNLTLTNIMERAEKVVVEQVSVNMASIKSEHANPNTEVITSLVEKIQAPAEREATPDSDGSMQGSSGSEALEEALKDAGIVNGDKHEEKSNDKSEKGDKKEEKTGKSKKKEDKTIDHILRALSSLQTTEEKLAALCKKYADLHEEHRVLQSTHKQHQRKLAMVTREKDQLQTEHTKAVMAKSKLEGLCRELQKHNQVIRQESLQRAREEDEKRKEISNKFQSTITEIQQQMTDHHDRNLKLREENQELAGKLKKFIEQYEVREKQVEKVMQHRELEQKLADAKLEQASAYLAEEQEKSRKEHLVAVESSKRAQLLETQLSMYKERYEEFQSTINRSNDMFQKFKTEMEKMTKRIKKLEKDGAAWKNKWENANKALLEMAEEKTLYDKEKPLLLNKIKKLESLCRAMQAERLGRKAAEASNIDITKIDEDLPDVLGGPTSSSKSTPVESKPQTDSPPESGPDGESSPSEPSGEKQEDDPQAAPTEQKSEEPPVDSNPQPEPEAQTAET</sequence>